<proteinExistence type="predicted"/>
<feature type="compositionally biased region" description="Basic and acidic residues" evidence="1">
    <location>
        <begin position="129"/>
        <end position="140"/>
    </location>
</feature>
<comment type="caution">
    <text evidence="2">The sequence shown here is derived from an EMBL/GenBank/DDBJ whole genome shotgun (WGS) entry which is preliminary data.</text>
</comment>
<feature type="compositionally biased region" description="Low complexity" evidence="1">
    <location>
        <begin position="10"/>
        <end position="20"/>
    </location>
</feature>
<gene>
    <name evidence="2" type="ORF">Ctob_003690</name>
</gene>
<reference evidence="3" key="1">
    <citation type="journal article" date="2015" name="PLoS Genet.">
        <title>Genome Sequence and Transcriptome Analyses of Chrysochromulina tobin: Metabolic Tools for Enhanced Algal Fitness in the Prominent Order Prymnesiales (Haptophyceae).</title>
        <authorList>
            <person name="Hovde B.T."/>
            <person name="Deodato C.R."/>
            <person name="Hunsperger H.M."/>
            <person name="Ryken S.A."/>
            <person name="Yost W."/>
            <person name="Jha R.K."/>
            <person name="Patterson J."/>
            <person name="Monnat R.J. Jr."/>
            <person name="Barlow S.B."/>
            <person name="Starkenburg S.R."/>
            <person name="Cattolico R.A."/>
        </authorList>
    </citation>
    <scope>NUCLEOTIDE SEQUENCE</scope>
    <source>
        <strain evidence="3">CCMP291</strain>
    </source>
</reference>
<evidence type="ECO:0000256" key="1">
    <source>
        <dbReference type="SAM" id="MobiDB-lite"/>
    </source>
</evidence>
<dbReference type="Proteomes" id="UP000037460">
    <property type="component" value="Unassembled WGS sequence"/>
</dbReference>
<protein>
    <submittedName>
        <fullName evidence="2">Uncharacterized protein</fullName>
    </submittedName>
</protein>
<evidence type="ECO:0000313" key="3">
    <source>
        <dbReference type="Proteomes" id="UP000037460"/>
    </source>
</evidence>
<evidence type="ECO:0000313" key="2">
    <source>
        <dbReference type="EMBL" id="KOO22291.1"/>
    </source>
</evidence>
<name>A0A0M0J6Q7_9EUKA</name>
<sequence>MSDGDDSGADDAVQAWVAQAQRRRMGSAHHSANRSSTVEEGANAHHSANRSSTVEEGANAHHSANRSSIVEEAANAHHCANRSSVVEKGVNANTPAKKPPKRVSFSSISWLALDPTSRGGGHGGGPQDTKGEGREPREQLGETAEAANVDAVRHQGLMRRSSGEWSETVCVI</sequence>
<accession>A0A0M0J6Q7</accession>
<keyword evidence="3" id="KW-1185">Reference proteome</keyword>
<dbReference type="EMBL" id="JWZX01003291">
    <property type="protein sequence ID" value="KOO22291.1"/>
    <property type="molecule type" value="Genomic_DNA"/>
</dbReference>
<feature type="region of interest" description="Disordered" evidence="1">
    <location>
        <begin position="1"/>
        <end position="145"/>
    </location>
</feature>
<dbReference type="AlphaFoldDB" id="A0A0M0J6Q7"/>
<organism evidence="2 3">
    <name type="scientific">Chrysochromulina tobinii</name>
    <dbReference type="NCBI Taxonomy" id="1460289"/>
    <lineage>
        <taxon>Eukaryota</taxon>
        <taxon>Haptista</taxon>
        <taxon>Haptophyta</taxon>
        <taxon>Prymnesiophyceae</taxon>
        <taxon>Prymnesiales</taxon>
        <taxon>Chrysochromulinaceae</taxon>
        <taxon>Chrysochromulina</taxon>
    </lineage>
</organism>